<dbReference type="OrthoDB" id="418595at2759"/>
<protein>
    <submittedName>
        <fullName evidence="1">CBS</fullName>
    </submittedName>
</protein>
<evidence type="ECO:0000313" key="2">
    <source>
        <dbReference type="Proteomes" id="UP000585474"/>
    </source>
</evidence>
<dbReference type="AlphaFoldDB" id="A0A7J0EFW7"/>
<name>A0A7J0EFW7_9ERIC</name>
<comment type="caution">
    <text evidence="1">The sequence shown here is derived from an EMBL/GenBank/DDBJ whole genome shotgun (WGS) entry which is preliminary data.</text>
</comment>
<gene>
    <name evidence="1" type="ORF">Acr_03g0020260</name>
</gene>
<sequence>MRGGESGSDHQRRRLFEQKRVSRRQVCGIVKTVPVLPTDTVVMATKMVKNGLGFAVVTGDDLKSIMCKQQWIHPSLIFLHTWHNQKFLHPPVVDRDGIAVADVDVLHITHVAVATVSQVWYWGISICTTELTCWNSY</sequence>
<accession>A0A7J0EFW7</accession>
<organism evidence="1 2">
    <name type="scientific">Actinidia rufa</name>
    <dbReference type="NCBI Taxonomy" id="165716"/>
    <lineage>
        <taxon>Eukaryota</taxon>
        <taxon>Viridiplantae</taxon>
        <taxon>Streptophyta</taxon>
        <taxon>Embryophyta</taxon>
        <taxon>Tracheophyta</taxon>
        <taxon>Spermatophyta</taxon>
        <taxon>Magnoliopsida</taxon>
        <taxon>eudicotyledons</taxon>
        <taxon>Gunneridae</taxon>
        <taxon>Pentapetalae</taxon>
        <taxon>asterids</taxon>
        <taxon>Ericales</taxon>
        <taxon>Actinidiaceae</taxon>
        <taxon>Actinidia</taxon>
    </lineage>
</organism>
<dbReference type="EMBL" id="BJWL01000003">
    <property type="protein sequence ID" value="GFY85252.1"/>
    <property type="molecule type" value="Genomic_DNA"/>
</dbReference>
<evidence type="ECO:0000313" key="1">
    <source>
        <dbReference type="EMBL" id="GFY85252.1"/>
    </source>
</evidence>
<dbReference type="Proteomes" id="UP000585474">
    <property type="component" value="Unassembled WGS sequence"/>
</dbReference>
<reference evidence="1 2" key="1">
    <citation type="submission" date="2019-07" db="EMBL/GenBank/DDBJ databases">
        <title>De Novo Assembly of kiwifruit Actinidia rufa.</title>
        <authorList>
            <person name="Sugita-Konishi S."/>
            <person name="Sato K."/>
            <person name="Mori E."/>
            <person name="Abe Y."/>
            <person name="Kisaki G."/>
            <person name="Hamano K."/>
            <person name="Suezawa K."/>
            <person name="Otani M."/>
            <person name="Fukuda T."/>
            <person name="Manabe T."/>
            <person name="Gomi K."/>
            <person name="Tabuchi M."/>
            <person name="Akimitsu K."/>
            <person name="Kataoka I."/>
        </authorList>
    </citation>
    <scope>NUCLEOTIDE SEQUENCE [LARGE SCALE GENOMIC DNA]</scope>
    <source>
        <strain evidence="2">cv. Fuchu</strain>
    </source>
</reference>
<keyword evidence="2" id="KW-1185">Reference proteome</keyword>
<proteinExistence type="predicted"/>